<protein>
    <submittedName>
        <fullName evidence="2">Glycosyltransferase family 2 protein</fullName>
    </submittedName>
</protein>
<dbReference type="Pfam" id="PF00535">
    <property type="entry name" value="Glycos_transf_2"/>
    <property type="match status" value="1"/>
</dbReference>
<dbReference type="PANTHER" id="PTHR22916:SF3">
    <property type="entry name" value="UDP-GLCNAC:BETAGAL BETA-1,3-N-ACETYLGLUCOSAMINYLTRANSFERASE-LIKE PROTEIN 1"/>
    <property type="match status" value="1"/>
</dbReference>
<name>A0A7D4PVA2_9MICO</name>
<dbReference type="GO" id="GO:0016758">
    <property type="term" value="F:hexosyltransferase activity"/>
    <property type="evidence" value="ECO:0007669"/>
    <property type="project" value="UniProtKB-ARBA"/>
</dbReference>
<feature type="domain" description="Glycosyltransferase 2-like" evidence="1">
    <location>
        <begin position="5"/>
        <end position="165"/>
    </location>
</feature>
<dbReference type="RefSeq" id="WP_172990781.1">
    <property type="nucleotide sequence ID" value="NZ_CP054038.1"/>
</dbReference>
<evidence type="ECO:0000313" key="2">
    <source>
        <dbReference type="EMBL" id="QKJ20353.1"/>
    </source>
</evidence>
<sequence length="718" mass="78556">MPDISVIVPTHNVGLWVGECVDSILRQEGASIEVLVIDDGSTDDTVQIVEGIARRDARVRLVAALGSGGAQARDQGVELARGEYIAFVDGDDIVPRDAYRAMIGSARRSGSDLVVGRFFKYHLGKTWHPTRKWRAFDAAREGITLSDEPSLISNRACWNRLFRRQWWIDEAIRFPSVPRSNDIVPMTKALTSAQSIDVITDIVYIYRDRPGNTSMSSRAGAAASLESYLSQEVECRSLVKSVPSSALLDEYDDLVIARDGWVHLRKFLLGAGWVGVDPDSLHRIESWVSRIVELVGSKAIAGADTNVRWAWSLVAMGDWEGAARIAGALQDLPKQRKWPRPEVWLAQAERLVEADCAPRDVLRAGLAEHVLDPISSGLEPQSIELSVALARSMSTIGELFVGDGGYGATAEQQQVALMLREGAIGLEPPALPHVAMEAIFNAGEEVTLHLAVTGEPAEILGVSLARAGHRDELAIKRGEGGKLVARYPVARLGAEPVSVFASIKTQFGVVYEQVRIEAAHVASEPEGPLFVVTRLGELCTVRADDDSVGGDPKRFMHDYLSAGVTEATIVGDELRLTVRPERESTITALRFWREVNESVMSRGFACRTESDGRVSATRKARDVLNRRWMLMATFRTPLGLVEFPVQVPRDAVKDAGKENEAPIHVIRVWGTSGLQVVATRATRGRASISGVGAYGLRSVVHRLRNRARRIRALVTGRA</sequence>
<dbReference type="SUPFAM" id="SSF53448">
    <property type="entry name" value="Nucleotide-diphospho-sugar transferases"/>
    <property type="match status" value="1"/>
</dbReference>
<keyword evidence="2" id="KW-0808">Transferase</keyword>
<evidence type="ECO:0000313" key="3">
    <source>
        <dbReference type="Proteomes" id="UP000502498"/>
    </source>
</evidence>
<dbReference type="PANTHER" id="PTHR22916">
    <property type="entry name" value="GLYCOSYLTRANSFERASE"/>
    <property type="match status" value="1"/>
</dbReference>
<organism evidence="2 3">
    <name type="scientific">Microbacterium hominis</name>
    <dbReference type="NCBI Taxonomy" id="162426"/>
    <lineage>
        <taxon>Bacteria</taxon>
        <taxon>Bacillati</taxon>
        <taxon>Actinomycetota</taxon>
        <taxon>Actinomycetes</taxon>
        <taxon>Micrococcales</taxon>
        <taxon>Microbacteriaceae</taxon>
        <taxon>Microbacterium</taxon>
    </lineage>
</organism>
<dbReference type="EMBL" id="CP054038">
    <property type="protein sequence ID" value="QKJ20353.1"/>
    <property type="molecule type" value="Genomic_DNA"/>
</dbReference>
<dbReference type="Gene3D" id="3.90.550.10">
    <property type="entry name" value="Spore Coat Polysaccharide Biosynthesis Protein SpsA, Chain A"/>
    <property type="match status" value="1"/>
</dbReference>
<reference evidence="2 3" key="1">
    <citation type="submission" date="2020-05" db="EMBL/GenBank/DDBJ databases">
        <title>Strain PA2F3 complete genome.</title>
        <authorList>
            <person name="Kim Y.-S."/>
            <person name="Kim S.-J."/>
            <person name="Jung H.-k."/>
            <person name="Kim S.-E."/>
            <person name="Kim K.-H."/>
        </authorList>
    </citation>
    <scope>NUCLEOTIDE SEQUENCE [LARGE SCALE GENOMIC DNA]</scope>
    <source>
        <strain evidence="2 3">PA2F3</strain>
    </source>
</reference>
<dbReference type="Proteomes" id="UP000502498">
    <property type="component" value="Chromosome"/>
</dbReference>
<dbReference type="InterPro" id="IPR029044">
    <property type="entry name" value="Nucleotide-diphossugar_trans"/>
</dbReference>
<dbReference type="CDD" id="cd00761">
    <property type="entry name" value="Glyco_tranf_GTA_type"/>
    <property type="match status" value="1"/>
</dbReference>
<dbReference type="InterPro" id="IPR001173">
    <property type="entry name" value="Glyco_trans_2-like"/>
</dbReference>
<accession>A0A7D4PVA2</accession>
<proteinExistence type="predicted"/>
<dbReference type="AlphaFoldDB" id="A0A7D4PVA2"/>
<gene>
    <name evidence="2" type="ORF">HQM25_13945</name>
</gene>
<evidence type="ECO:0000259" key="1">
    <source>
        <dbReference type="Pfam" id="PF00535"/>
    </source>
</evidence>